<accession>A0A6J5MLS5</accession>
<evidence type="ECO:0000313" key="1">
    <source>
        <dbReference type="EMBL" id="CAB4146941.1"/>
    </source>
</evidence>
<gene>
    <name evidence="1" type="ORF">UFOVP432_5</name>
</gene>
<name>A0A6J5MLS5_9CAUD</name>
<reference evidence="1" key="1">
    <citation type="submission" date="2020-04" db="EMBL/GenBank/DDBJ databases">
        <authorList>
            <person name="Chiriac C."/>
            <person name="Salcher M."/>
            <person name="Ghai R."/>
            <person name="Kavagutti S V."/>
        </authorList>
    </citation>
    <scope>NUCLEOTIDE SEQUENCE</scope>
</reference>
<protein>
    <submittedName>
        <fullName evidence="1">Uncharacterized protein</fullName>
    </submittedName>
</protein>
<organism evidence="1">
    <name type="scientific">uncultured Caudovirales phage</name>
    <dbReference type="NCBI Taxonomy" id="2100421"/>
    <lineage>
        <taxon>Viruses</taxon>
        <taxon>Duplodnaviria</taxon>
        <taxon>Heunggongvirae</taxon>
        <taxon>Uroviricota</taxon>
        <taxon>Caudoviricetes</taxon>
        <taxon>Peduoviridae</taxon>
        <taxon>Maltschvirus</taxon>
        <taxon>Maltschvirus maltsch</taxon>
    </lineage>
</organism>
<proteinExistence type="predicted"/>
<sequence>MHKIEVVKKDGKKVTYDLTPSAKVAFEAEFKTGWRKRLGELQMESDLWWFLWRLEKDAGKTDLAFGDDYINQYSDIDLVYDSKNG</sequence>
<dbReference type="EMBL" id="LR796487">
    <property type="protein sequence ID" value="CAB4146941.1"/>
    <property type="molecule type" value="Genomic_DNA"/>
</dbReference>